<dbReference type="Proteomes" id="UP000198508">
    <property type="component" value="Unassembled WGS sequence"/>
</dbReference>
<dbReference type="InterPro" id="IPR050490">
    <property type="entry name" value="Bact_solute-bd_prot1"/>
</dbReference>
<feature type="chain" id="PRO_5039714699" evidence="1">
    <location>
        <begin position="20"/>
        <end position="448"/>
    </location>
</feature>
<accession>A0A1I0D980</accession>
<dbReference type="RefSeq" id="WP_092361261.1">
    <property type="nucleotide sequence ID" value="NZ_DAINWJ010000159.1"/>
</dbReference>
<gene>
    <name evidence="2" type="ORF">SAMN05216313_10465</name>
</gene>
<reference evidence="3" key="1">
    <citation type="submission" date="2016-10" db="EMBL/GenBank/DDBJ databases">
        <authorList>
            <person name="Varghese N."/>
            <person name="Submissions S."/>
        </authorList>
    </citation>
    <scope>NUCLEOTIDE SEQUENCE [LARGE SCALE GENOMIC DNA]</scope>
    <source>
        <strain evidence="3">NLAE-zl-G277</strain>
    </source>
</reference>
<dbReference type="PANTHER" id="PTHR43649">
    <property type="entry name" value="ARABINOSE-BINDING PROTEIN-RELATED"/>
    <property type="match status" value="1"/>
</dbReference>
<dbReference type="STRING" id="460384.SAMN05216313_10465"/>
<keyword evidence="3" id="KW-1185">Reference proteome</keyword>
<dbReference type="AlphaFoldDB" id="A0A1I0D980"/>
<proteinExistence type="predicted"/>
<evidence type="ECO:0000313" key="2">
    <source>
        <dbReference type="EMBL" id="SET28852.1"/>
    </source>
</evidence>
<name>A0A1I0D980_9FIRM</name>
<dbReference type="Gene3D" id="3.40.190.10">
    <property type="entry name" value="Periplasmic binding protein-like II"/>
    <property type="match status" value="2"/>
</dbReference>
<dbReference type="InterPro" id="IPR006059">
    <property type="entry name" value="SBP"/>
</dbReference>
<dbReference type="SUPFAM" id="SSF53850">
    <property type="entry name" value="Periplasmic binding protein-like II"/>
    <property type="match status" value="1"/>
</dbReference>
<sequence>MRKKAMTLLAVAAMCASVAVGCSGKAEESSGGGQPAQTGAGVSTAAGEQDVILDFTWWGNQVRNERTEAACQAYTQANPDVTFRPVPINGKEYFDKITTLAAGQQMPDILQQDYEKLNRYVEKGLHENMDPYVENGVIDVSKIPETFLQSGQASGSYYAFSMGVNAPCLVYDKTFLEENGFQVGERMTWNEFNALAKEVHEKTGVKTTYSTLLGPQHQIRISVRNAGKHVYSEDGKTLGFEDANLVARVFALMENSINEGYGLSGEGYTGVQTVEQCPIVSGQAWNEFIYSNQVVALQEAMGDHELGIAMNPEFDDAVAPGAFVKPSVMISMGSQGTEAEKQKSAEFINYILNSVECNEILLGERGVPINSNVREAIYDKVDDVTQKTFDFIDLVAEHSSAPEQIDPSAGQEIDVNAQRMRDEVLYGKKTAAEAGQEWMEMAQKLLNE</sequence>
<protein>
    <submittedName>
        <fullName evidence="2">Carbohydrate ABC transporter substrate-binding protein, CUT1 family</fullName>
    </submittedName>
</protein>
<feature type="signal peptide" evidence="1">
    <location>
        <begin position="1"/>
        <end position="19"/>
    </location>
</feature>
<keyword evidence="1" id="KW-0732">Signal</keyword>
<dbReference type="PROSITE" id="PS51257">
    <property type="entry name" value="PROKAR_LIPOPROTEIN"/>
    <property type="match status" value="1"/>
</dbReference>
<evidence type="ECO:0000256" key="1">
    <source>
        <dbReference type="SAM" id="SignalP"/>
    </source>
</evidence>
<dbReference type="Pfam" id="PF13416">
    <property type="entry name" value="SBP_bac_8"/>
    <property type="match status" value="1"/>
</dbReference>
<dbReference type="EMBL" id="FOIM01000004">
    <property type="protein sequence ID" value="SET28852.1"/>
    <property type="molecule type" value="Genomic_DNA"/>
</dbReference>
<dbReference type="PANTHER" id="PTHR43649:SF11">
    <property type="entry name" value="ABC TRANSPORTER SUBSTRATE-BINDING PROTEIN YESO-RELATED"/>
    <property type="match status" value="1"/>
</dbReference>
<organism evidence="2 3">
    <name type="scientific">Enterocloster lavalensis</name>
    <dbReference type="NCBI Taxonomy" id="460384"/>
    <lineage>
        <taxon>Bacteria</taxon>
        <taxon>Bacillati</taxon>
        <taxon>Bacillota</taxon>
        <taxon>Clostridia</taxon>
        <taxon>Lachnospirales</taxon>
        <taxon>Lachnospiraceae</taxon>
        <taxon>Enterocloster</taxon>
    </lineage>
</organism>
<evidence type="ECO:0000313" key="3">
    <source>
        <dbReference type="Proteomes" id="UP000198508"/>
    </source>
</evidence>